<feature type="domain" description="FAD-dependent oxidoreductase 2 FAD-binding" evidence="12">
    <location>
        <begin position="7"/>
        <end position="359"/>
    </location>
</feature>
<accession>A0A0M9AEX9</accession>
<dbReference type="AlphaFoldDB" id="A0A0M9AEX9"/>
<dbReference type="EC" id="1.4.3.16" evidence="4 10"/>
<dbReference type="UniPathway" id="UPA00253">
    <property type="reaction ID" value="UER00326"/>
</dbReference>
<feature type="domain" description="Fumarate reductase/succinate dehydrogenase flavoprotein-like C-terminal" evidence="13">
    <location>
        <begin position="440"/>
        <end position="480"/>
    </location>
</feature>
<evidence type="ECO:0000256" key="2">
    <source>
        <dbReference type="ARBA" id="ARBA00004950"/>
    </source>
</evidence>
<evidence type="ECO:0000256" key="5">
    <source>
        <dbReference type="ARBA" id="ARBA00022630"/>
    </source>
</evidence>
<comment type="pathway">
    <text evidence="2 11">Cofactor biosynthesis; NAD(+) biosynthesis; iminoaspartate from L-aspartate (oxidase route): step 1/1.</text>
</comment>
<evidence type="ECO:0000256" key="6">
    <source>
        <dbReference type="ARBA" id="ARBA00022642"/>
    </source>
</evidence>
<evidence type="ECO:0000259" key="12">
    <source>
        <dbReference type="Pfam" id="PF00890"/>
    </source>
</evidence>
<dbReference type="InterPro" id="IPR036188">
    <property type="entry name" value="FAD/NAD-bd_sf"/>
</dbReference>
<dbReference type="PANTHER" id="PTHR42716">
    <property type="entry name" value="L-ASPARTATE OXIDASE"/>
    <property type="match status" value="1"/>
</dbReference>
<dbReference type="InterPro" id="IPR027477">
    <property type="entry name" value="Succ_DH/fumarate_Rdtase_cat_sf"/>
</dbReference>
<dbReference type="Gene3D" id="3.50.50.60">
    <property type="entry name" value="FAD/NAD(P)-binding domain"/>
    <property type="match status" value="1"/>
</dbReference>
<dbReference type="InterPro" id="IPR005288">
    <property type="entry name" value="NadB"/>
</dbReference>
<protein>
    <recommendedName>
        <fullName evidence="4 10">L-aspartate oxidase</fullName>
        <ecNumber evidence="4 10">1.4.3.16</ecNumber>
    </recommendedName>
</protein>
<evidence type="ECO:0000256" key="3">
    <source>
        <dbReference type="ARBA" id="ARBA00008562"/>
    </source>
</evidence>
<reference evidence="14 15" key="1">
    <citation type="submission" date="2015-07" db="EMBL/GenBank/DDBJ databases">
        <authorList>
            <person name="Noorani M."/>
        </authorList>
    </citation>
    <scope>NUCLEOTIDE SEQUENCE [LARGE SCALE GENOMIC DNA]</scope>
    <source>
        <strain evidence="15">ATCC 25104 / DSM 625 / JCM 10724 / NBRC 103206 / NCIMB 11243 / YT-1</strain>
    </source>
</reference>
<gene>
    <name evidence="14" type="primary">nadB</name>
    <name evidence="14" type="ORF">BVI061214_01823</name>
</gene>
<dbReference type="Gene3D" id="1.20.58.100">
    <property type="entry name" value="Fumarate reductase/succinate dehydrogenase flavoprotein-like, C-terminal domain"/>
    <property type="match status" value="1"/>
</dbReference>
<dbReference type="GO" id="GO:0005737">
    <property type="term" value="C:cytoplasm"/>
    <property type="evidence" value="ECO:0007669"/>
    <property type="project" value="UniProtKB-SubCell"/>
</dbReference>
<dbReference type="InterPro" id="IPR037099">
    <property type="entry name" value="Fum_R/Succ_DH_flav-like_C_sf"/>
</dbReference>
<proteinExistence type="inferred from homology"/>
<dbReference type="SUPFAM" id="SSF46977">
    <property type="entry name" value="Succinate dehydrogenase/fumarate reductase flavoprotein C-terminal domain"/>
    <property type="match status" value="1"/>
</dbReference>
<keyword evidence="7 11" id="KW-0274">FAD</keyword>
<dbReference type="Gene3D" id="3.90.700.10">
    <property type="entry name" value="Succinate dehydrogenase/fumarate reductase flavoprotein, catalytic domain"/>
    <property type="match status" value="1"/>
</dbReference>
<organism evidence="14 15">
    <name type="scientific">Thermus aquaticus</name>
    <dbReference type="NCBI Taxonomy" id="271"/>
    <lineage>
        <taxon>Bacteria</taxon>
        <taxon>Thermotogati</taxon>
        <taxon>Deinococcota</taxon>
        <taxon>Deinococci</taxon>
        <taxon>Thermales</taxon>
        <taxon>Thermaceae</taxon>
        <taxon>Thermus</taxon>
    </lineage>
</organism>
<dbReference type="PATRIC" id="fig|271.14.peg.1894"/>
<dbReference type="RefSeq" id="WP_053768150.1">
    <property type="nucleotide sequence ID" value="NZ_LHCI01000106.1"/>
</dbReference>
<dbReference type="FunFam" id="3.90.700.10:FF:000002">
    <property type="entry name" value="L-aspartate oxidase"/>
    <property type="match status" value="1"/>
</dbReference>
<dbReference type="PRINTS" id="PR00368">
    <property type="entry name" value="FADPNR"/>
</dbReference>
<name>A0A0M9AEX9_THEAQ</name>
<evidence type="ECO:0000256" key="10">
    <source>
        <dbReference type="NCBIfam" id="TIGR00551"/>
    </source>
</evidence>
<dbReference type="InterPro" id="IPR003953">
    <property type="entry name" value="FAD-dep_OxRdtase_2_FAD-bd"/>
</dbReference>
<comment type="similarity">
    <text evidence="3 11">Belongs to the FAD-dependent oxidoreductase 2 family. NadB subfamily.</text>
</comment>
<evidence type="ECO:0000313" key="14">
    <source>
        <dbReference type="EMBL" id="KOX90629.1"/>
    </source>
</evidence>
<evidence type="ECO:0000256" key="7">
    <source>
        <dbReference type="ARBA" id="ARBA00022827"/>
    </source>
</evidence>
<dbReference type="Pfam" id="PF00890">
    <property type="entry name" value="FAD_binding_2"/>
    <property type="match status" value="1"/>
</dbReference>
<dbReference type="InterPro" id="IPR015939">
    <property type="entry name" value="Fum_Rdtase/Succ_DH_flav-like_C"/>
</dbReference>
<sequence length="494" mass="52360">MERLETDLLVLGAGVAGVYGALAAEAEGARVLLLSKDPLPSGSTPWAQGGVAFPLDEADLEAHLLDTLRAGRGLVDPAVARSILEEAPRHLERLLALGLPFHPEPTREGGHSRPRVRHLGGDRSGLLLLRGLLARLRSPVLEGYMAASLLLSGGRVVGALILSPGGPLWVRAGAVLLATGGFGRLYPVTTNPKGATGDGMALAWRAGGVLRDLEFVQFHPTALPDGALISEACRGEGAILLNAHGERFMPRYDPLGELAPRDVVARAVHRERERTGGVYLDLRPIPNLRERFPTVVASALALGLDPFREPLPVAPAAHYAMGGVRTDLRGFTGVPGLYAAGEVASTGFHGANRLASNSLLEGLVMGERAALAALGDLAFPKGAEPLPALSLDPGLLPALREAMGREAGVVRRGEGLKQALDLAEGLPLLERPPQEVAREEVEAGNLLLLARLLLRMALLRRESRGSHFREDFPGEGEEAYHLEARGQEVRPAPL</sequence>
<dbReference type="Pfam" id="PF02910">
    <property type="entry name" value="Succ_DH_flav_C"/>
    <property type="match status" value="1"/>
</dbReference>
<keyword evidence="8 11" id="KW-0560">Oxidoreductase</keyword>
<comment type="cofactor">
    <cofactor evidence="1 11">
        <name>FAD</name>
        <dbReference type="ChEBI" id="CHEBI:57692"/>
    </cofactor>
</comment>
<evidence type="ECO:0000259" key="13">
    <source>
        <dbReference type="Pfam" id="PF02910"/>
    </source>
</evidence>
<dbReference type="PANTHER" id="PTHR42716:SF2">
    <property type="entry name" value="L-ASPARTATE OXIDASE, CHLOROPLASTIC"/>
    <property type="match status" value="1"/>
</dbReference>
<comment type="catalytic activity">
    <reaction evidence="9">
        <text>L-aspartate + O2 = iminosuccinate + H2O2</text>
        <dbReference type="Rhea" id="RHEA:25876"/>
        <dbReference type="ChEBI" id="CHEBI:15379"/>
        <dbReference type="ChEBI" id="CHEBI:16240"/>
        <dbReference type="ChEBI" id="CHEBI:29991"/>
        <dbReference type="ChEBI" id="CHEBI:77875"/>
        <dbReference type="EC" id="1.4.3.16"/>
    </reaction>
    <physiologicalReaction direction="left-to-right" evidence="9">
        <dbReference type="Rhea" id="RHEA:25877"/>
    </physiologicalReaction>
</comment>
<dbReference type="SUPFAM" id="SSF51905">
    <property type="entry name" value="FAD/NAD(P)-binding domain"/>
    <property type="match status" value="1"/>
</dbReference>
<evidence type="ECO:0000256" key="9">
    <source>
        <dbReference type="ARBA" id="ARBA00048305"/>
    </source>
</evidence>
<dbReference type="NCBIfam" id="TIGR00551">
    <property type="entry name" value="nadB"/>
    <property type="match status" value="1"/>
</dbReference>
<comment type="function">
    <text evidence="11">Catalyzes the oxidation of L-aspartate to iminoaspartate.</text>
</comment>
<evidence type="ECO:0000256" key="11">
    <source>
        <dbReference type="RuleBase" id="RU362049"/>
    </source>
</evidence>
<dbReference type="SUPFAM" id="SSF56425">
    <property type="entry name" value="Succinate dehydrogenase/fumarate reductase flavoprotein, catalytic domain"/>
    <property type="match status" value="1"/>
</dbReference>
<evidence type="ECO:0000256" key="4">
    <source>
        <dbReference type="ARBA" id="ARBA00012173"/>
    </source>
</evidence>
<keyword evidence="5 11" id="KW-0285">Flavoprotein</keyword>
<comment type="subcellular location">
    <subcellularLocation>
        <location evidence="11">Cytoplasm</location>
    </subcellularLocation>
</comment>
<dbReference type="GO" id="GO:0034628">
    <property type="term" value="P:'de novo' NAD+ biosynthetic process from L-aspartate"/>
    <property type="evidence" value="ECO:0007669"/>
    <property type="project" value="TreeGrafter"/>
</dbReference>
<evidence type="ECO:0000256" key="8">
    <source>
        <dbReference type="ARBA" id="ARBA00023002"/>
    </source>
</evidence>
<dbReference type="EMBL" id="LHCI01000106">
    <property type="protein sequence ID" value="KOX90629.1"/>
    <property type="molecule type" value="Genomic_DNA"/>
</dbReference>
<dbReference type="Proteomes" id="UP000037685">
    <property type="component" value="Unassembled WGS sequence"/>
</dbReference>
<evidence type="ECO:0000313" key="15">
    <source>
        <dbReference type="Proteomes" id="UP000037685"/>
    </source>
</evidence>
<evidence type="ECO:0000256" key="1">
    <source>
        <dbReference type="ARBA" id="ARBA00001974"/>
    </source>
</evidence>
<dbReference type="GO" id="GO:0008734">
    <property type="term" value="F:L-aspartate oxidase activity"/>
    <property type="evidence" value="ECO:0007669"/>
    <property type="project" value="UniProtKB-UniRule"/>
</dbReference>
<keyword evidence="6 11" id="KW-0662">Pyridine nucleotide biosynthesis</keyword>
<comment type="caution">
    <text evidence="14">The sequence shown here is derived from an EMBL/GenBank/DDBJ whole genome shotgun (WGS) entry which is preliminary data.</text>
</comment>